<evidence type="ECO:0008006" key="8">
    <source>
        <dbReference type="Google" id="ProtNLM"/>
    </source>
</evidence>
<organism evidence="6 7">
    <name type="scientific">Chlamydomonas eustigma</name>
    <dbReference type="NCBI Taxonomy" id="1157962"/>
    <lineage>
        <taxon>Eukaryota</taxon>
        <taxon>Viridiplantae</taxon>
        <taxon>Chlorophyta</taxon>
        <taxon>core chlorophytes</taxon>
        <taxon>Chlorophyceae</taxon>
        <taxon>CS clade</taxon>
        <taxon>Chlamydomonadales</taxon>
        <taxon>Chlamydomonadaceae</taxon>
        <taxon>Chlamydomonas</taxon>
    </lineage>
</organism>
<proteinExistence type="predicted"/>
<dbReference type="OrthoDB" id="10263345at2759"/>
<dbReference type="InterPro" id="IPR019515">
    <property type="entry name" value="VPS54_N"/>
</dbReference>
<comment type="caution">
    <text evidence="6">The sequence shown here is derived from an EMBL/GenBank/DDBJ whole genome shotgun (WGS) entry which is preliminary data.</text>
</comment>
<keyword evidence="3" id="KW-0175">Coiled coil</keyword>
<dbReference type="Pfam" id="PF10474">
    <property type="entry name" value="Syndetin_C"/>
    <property type="match status" value="1"/>
</dbReference>
<protein>
    <recommendedName>
        <fullName evidence="8">Vacuolar protein sorting-associated protein 54 N-terminal domain-containing protein</fullName>
    </recommendedName>
</protein>
<dbReference type="GO" id="GO:0005829">
    <property type="term" value="C:cytosol"/>
    <property type="evidence" value="ECO:0007669"/>
    <property type="project" value="GOC"/>
</dbReference>
<keyword evidence="1" id="KW-0813">Transport</keyword>
<dbReference type="InterPro" id="IPR040047">
    <property type="entry name" value="VPS50"/>
</dbReference>
<keyword evidence="7" id="KW-1185">Reference proteome</keyword>
<dbReference type="GO" id="GO:0000149">
    <property type="term" value="F:SNARE binding"/>
    <property type="evidence" value="ECO:0007669"/>
    <property type="project" value="TreeGrafter"/>
</dbReference>
<dbReference type="AlphaFoldDB" id="A0A250XLV6"/>
<evidence type="ECO:0000256" key="2">
    <source>
        <dbReference type="ARBA" id="ARBA00022927"/>
    </source>
</evidence>
<name>A0A250XLV6_9CHLO</name>
<dbReference type="InterPro" id="IPR019514">
    <property type="entry name" value="Syndetin_C"/>
</dbReference>
<dbReference type="GO" id="GO:0042147">
    <property type="term" value="P:retrograde transport, endosome to Golgi"/>
    <property type="evidence" value="ECO:0007669"/>
    <property type="project" value="InterPro"/>
</dbReference>
<gene>
    <name evidence="6" type="ORF">CEUSTIGMA_g11509.t1</name>
</gene>
<reference evidence="6 7" key="1">
    <citation type="submission" date="2017-08" db="EMBL/GenBank/DDBJ databases">
        <title>Acidophilic green algal genome provides insights into adaptation to an acidic environment.</title>
        <authorList>
            <person name="Hirooka S."/>
            <person name="Hirose Y."/>
            <person name="Kanesaki Y."/>
            <person name="Higuchi S."/>
            <person name="Fujiwara T."/>
            <person name="Onuma R."/>
            <person name="Era A."/>
            <person name="Ohbayashi R."/>
            <person name="Uzuka A."/>
            <person name="Nozaki H."/>
            <person name="Yoshikawa H."/>
            <person name="Miyagishima S.Y."/>
        </authorList>
    </citation>
    <scope>NUCLEOTIDE SEQUENCE [LARGE SCALE GENOMIC DNA]</scope>
    <source>
        <strain evidence="6 7">NIES-2499</strain>
    </source>
</reference>
<evidence type="ECO:0000259" key="5">
    <source>
        <dbReference type="Pfam" id="PF10475"/>
    </source>
</evidence>
<evidence type="ECO:0000259" key="4">
    <source>
        <dbReference type="Pfam" id="PF10474"/>
    </source>
</evidence>
<dbReference type="GO" id="GO:0032456">
    <property type="term" value="P:endocytic recycling"/>
    <property type="evidence" value="ECO:0007669"/>
    <property type="project" value="InterPro"/>
</dbReference>
<dbReference type="STRING" id="1157962.A0A250XLV6"/>
<dbReference type="PANTHER" id="PTHR13258:SF0">
    <property type="entry name" value="SYNDETIN"/>
    <property type="match status" value="1"/>
</dbReference>
<dbReference type="PANTHER" id="PTHR13258">
    <property type="entry name" value="SYNDETIN"/>
    <property type="match status" value="1"/>
</dbReference>
<feature type="domain" description="Syndetin C-terminal" evidence="4">
    <location>
        <begin position="877"/>
        <end position="1117"/>
    </location>
</feature>
<dbReference type="GO" id="GO:1990745">
    <property type="term" value="C:EARP complex"/>
    <property type="evidence" value="ECO:0007669"/>
    <property type="project" value="InterPro"/>
</dbReference>
<evidence type="ECO:0000256" key="1">
    <source>
        <dbReference type="ARBA" id="ARBA00022448"/>
    </source>
</evidence>
<evidence type="ECO:0000256" key="3">
    <source>
        <dbReference type="ARBA" id="ARBA00023054"/>
    </source>
</evidence>
<sequence length="1122" mass="124776">MTDHIFTNQLFGRLKAIGTSIENVAVNVGGTVASAGTKVVGVVKDIPNQITYNSDFEHIRSINELARQKPVRKDHQYTEQEWEDADKRADTVLDKLYSGYFEDNFDPVKYELEQLTSDAGQEEIDSVVEKLTFGVEKATGKLSRRVFTKRDQLLNGMSTVASVGDDLKAAFMIVRTSRASLKQSSEEIMRNVRVAGQTRRKQYYMELLQICANIKRARDFQQKLKRAQEMGEYGEAILLCVECFQDVEGLRDLKVSEELRSSVQRSYVETVQRLDSALTAICGEYEPTRYSKVLEGYMLQGIQGHHLAEKVIQCFKEAIMDSTMKVVRSLILTKPKMLEQLAFGGSLEGTYAQLCQSLPVDLLRPCLQRQMEVVFDILASYYVMEWWHKHCLQKHEADKNAQTEGDEEAQQEQTIAAFLAPVCEALSTSRREVFQVAALRVRELFIIPGLFKSEDYLQVVEWGLKFIGVGEAFLSSEAADLRSSLLDTTIRFFDTYHHSNMESLNTLLQSEQWKHASKSTPVESVDLQNAIVRSPLCITRAHEDGSVSSFEQWLMQGNPFTKASNKTDAVKKHWKQAMMDVMHQVHPDHSSNPLSLRGSAMNREWSQFSMNSEDSETSTPASWIGSVTGSSMAGGLHPSANLCQEIEDAHHKSPLGPGLFSAGERVEVSGPSTNSVVATRNGPSDQGHGTSTSGPIITVSSGQALKCLKAYGQLFRALPSSSLKVFSAMCDVFDCYFLNTFILFSGVALETLVLQDNLVPNRLKTSLIRILSQPNSKYRYAVEELKKMKAQQSSLSISSTVTSVGAAPASLLDRFASKMESIATDVERSMSHMQQKLNDNLQTIQMPAAISSIAGEVAAAVQRVEMLSGNSVTSGQLHGLNERIVATESLQHMADVIQAGRSAILALMPPGAPQVQAEHYFSPRGTLEAAKDLRDTLFRGAARKLLAGLLDQDRGISNLIASTNYNLREPIMVHSPWADKTVQYYSQFRDLIAPSKLPASAMQQVWDHALLAGSEAIVEGLSKIKKCTFEGRASMSYDLGHVERSVRALAPPGISVTFRSADSYIKAFYLPWEELTRWCQVHLVEIGKWRVIALVELVSDAYGVKRAQRAELLGQIEIFARE</sequence>
<dbReference type="EMBL" id="BEGY01000115">
    <property type="protein sequence ID" value="GAX84085.1"/>
    <property type="molecule type" value="Genomic_DNA"/>
</dbReference>
<evidence type="ECO:0000313" key="6">
    <source>
        <dbReference type="EMBL" id="GAX84085.1"/>
    </source>
</evidence>
<feature type="domain" description="Vacuolar protein sorting-associated protein 54 N-terminal" evidence="5">
    <location>
        <begin position="94"/>
        <end position="387"/>
    </location>
</feature>
<dbReference type="Proteomes" id="UP000232323">
    <property type="component" value="Unassembled WGS sequence"/>
</dbReference>
<keyword evidence="2" id="KW-0653">Protein transport</keyword>
<evidence type="ECO:0000313" key="7">
    <source>
        <dbReference type="Proteomes" id="UP000232323"/>
    </source>
</evidence>
<dbReference type="GO" id="GO:0015031">
    <property type="term" value="P:protein transport"/>
    <property type="evidence" value="ECO:0007669"/>
    <property type="project" value="UniProtKB-KW"/>
</dbReference>
<dbReference type="Pfam" id="PF10475">
    <property type="entry name" value="Vps54_N"/>
    <property type="match status" value="1"/>
</dbReference>
<accession>A0A250XLV6</accession>